<dbReference type="InParanoid" id="G0VFB7"/>
<dbReference type="SUPFAM" id="SSF50677">
    <property type="entry name" value="ValRS/IleRS/LeuRS editing domain"/>
    <property type="match status" value="1"/>
</dbReference>
<dbReference type="GO" id="GO:0004832">
    <property type="term" value="F:valine-tRNA ligase activity"/>
    <property type="evidence" value="ECO:0007669"/>
    <property type="project" value="UniProtKB-EC"/>
</dbReference>
<keyword evidence="19" id="KW-1185">Reference proteome</keyword>
<dbReference type="eggNOG" id="KOG0432">
    <property type="taxonomic scope" value="Eukaryota"/>
</dbReference>
<name>G0VFB7_NAUCA</name>
<dbReference type="STRING" id="1064592.G0VFB7"/>
<comment type="catalytic activity">
    <reaction evidence="13">
        <text>tRNA(Val) + L-valine + ATP = L-valyl-tRNA(Val) + AMP + diphosphate</text>
        <dbReference type="Rhea" id="RHEA:10704"/>
        <dbReference type="Rhea" id="RHEA-COMP:9672"/>
        <dbReference type="Rhea" id="RHEA-COMP:9708"/>
        <dbReference type="ChEBI" id="CHEBI:30616"/>
        <dbReference type="ChEBI" id="CHEBI:33019"/>
        <dbReference type="ChEBI" id="CHEBI:57762"/>
        <dbReference type="ChEBI" id="CHEBI:78442"/>
        <dbReference type="ChEBI" id="CHEBI:78537"/>
        <dbReference type="ChEBI" id="CHEBI:456215"/>
        <dbReference type="EC" id="6.1.1.9"/>
    </reaction>
</comment>
<dbReference type="Gene3D" id="3.40.50.620">
    <property type="entry name" value="HUPs"/>
    <property type="match status" value="2"/>
</dbReference>
<dbReference type="EC" id="6.1.1.9" evidence="4"/>
<dbReference type="SUPFAM" id="SSF47323">
    <property type="entry name" value="Anticodon-binding domain of a subclass of class I aminoacyl-tRNA synthetases"/>
    <property type="match status" value="1"/>
</dbReference>
<keyword evidence="7 14" id="KW-0547">Nucleotide-binding</keyword>
<dbReference type="Pfam" id="PF08264">
    <property type="entry name" value="Anticodon_1"/>
    <property type="match status" value="1"/>
</dbReference>
<dbReference type="RefSeq" id="XP_003676543.1">
    <property type="nucleotide sequence ID" value="XM_003676495.1"/>
</dbReference>
<feature type="domain" description="Methionyl/Valyl/Leucyl/Isoleucyl-tRNA synthetase anticodon-binding" evidence="17">
    <location>
        <begin position="739"/>
        <end position="883"/>
    </location>
</feature>
<dbReference type="Gene3D" id="3.90.740.10">
    <property type="entry name" value="Valyl/Leucyl/Isoleucyl-tRNA synthetase, editing domain"/>
    <property type="match status" value="2"/>
</dbReference>
<dbReference type="CDD" id="cd00817">
    <property type="entry name" value="ValRS_core"/>
    <property type="match status" value="1"/>
</dbReference>
<feature type="domain" description="Aminoacyl-tRNA synthetase class Ia" evidence="16">
    <location>
        <begin position="65"/>
        <end position="694"/>
    </location>
</feature>
<dbReference type="PRINTS" id="PR00986">
    <property type="entry name" value="TRNASYNTHVAL"/>
</dbReference>
<evidence type="ECO:0000256" key="4">
    <source>
        <dbReference type="ARBA" id="ARBA00013169"/>
    </source>
</evidence>
<proteinExistence type="inferred from homology"/>
<dbReference type="GO" id="GO:0005524">
    <property type="term" value="F:ATP binding"/>
    <property type="evidence" value="ECO:0007669"/>
    <property type="project" value="UniProtKB-KW"/>
</dbReference>
<dbReference type="EMBL" id="HE576756">
    <property type="protein sequence ID" value="CCC70183.1"/>
    <property type="molecule type" value="Genomic_DNA"/>
</dbReference>
<keyword evidence="9 14" id="KW-0648">Protein biosynthesis</keyword>
<evidence type="ECO:0000256" key="7">
    <source>
        <dbReference type="ARBA" id="ARBA00022741"/>
    </source>
</evidence>
<dbReference type="GO" id="GO:0006438">
    <property type="term" value="P:valyl-tRNA aminoacylation"/>
    <property type="evidence" value="ECO:0007669"/>
    <property type="project" value="InterPro"/>
</dbReference>
<dbReference type="FunFam" id="3.40.50.620:FF:000020">
    <property type="entry name" value="Valine--tRNA ligase, mitochondrial"/>
    <property type="match status" value="1"/>
</dbReference>
<dbReference type="Gene3D" id="1.10.730.10">
    <property type="entry name" value="Isoleucyl-tRNA Synthetase, Domain 1"/>
    <property type="match status" value="1"/>
</dbReference>
<evidence type="ECO:0000259" key="16">
    <source>
        <dbReference type="Pfam" id="PF00133"/>
    </source>
</evidence>
<organism evidence="18 19">
    <name type="scientific">Naumovozyma castellii</name>
    <name type="common">Yeast</name>
    <name type="synonym">Saccharomyces castellii</name>
    <dbReference type="NCBI Taxonomy" id="27288"/>
    <lineage>
        <taxon>Eukaryota</taxon>
        <taxon>Fungi</taxon>
        <taxon>Dikarya</taxon>
        <taxon>Ascomycota</taxon>
        <taxon>Saccharomycotina</taxon>
        <taxon>Saccharomycetes</taxon>
        <taxon>Saccharomycetales</taxon>
        <taxon>Saccharomycetaceae</taxon>
        <taxon>Naumovozyma</taxon>
    </lineage>
</organism>
<evidence type="ECO:0000256" key="10">
    <source>
        <dbReference type="ARBA" id="ARBA00023146"/>
    </source>
</evidence>
<gene>
    <name evidence="18" type="primary">NCAS0E01130</name>
    <name evidence="18" type="ordered locus">NCAS_0E01130</name>
</gene>
<dbReference type="Proteomes" id="UP000001640">
    <property type="component" value="Chromosome 5"/>
</dbReference>
<dbReference type="PROSITE" id="PS00178">
    <property type="entry name" value="AA_TRNA_LIGASE_I"/>
    <property type="match status" value="1"/>
</dbReference>
<comment type="similarity">
    <text evidence="3 14">Belongs to the class-I aminoacyl-tRNA synthetase family.</text>
</comment>
<evidence type="ECO:0000256" key="14">
    <source>
        <dbReference type="RuleBase" id="RU363035"/>
    </source>
</evidence>
<dbReference type="InterPro" id="IPR013155">
    <property type="entry name" value="M/V/L/I-tRNA-synth_anticd-bd"/>
</dbReference>
<keyword evidence="15" id="KW-0175">Coiled coil</keyword>
<reference evidence="18 19" key="1">
    <citation type="journal article" date="2011" name="Proc. Natl. Acad. Sci. U.S.A.">
        <title>Evolutionary erosion of yeast sex chromosomes by mating-type switching accidents.</title>
        <authorList>
            <person name="Gordon J.L."/>
            <person name="Armisen D."/>
            <person name="Proux-Wera E."/>
            <person name="Oheigeartaigh S.S."/>
            <person name="Byrne K.P."/>
            <person name="Wolfe K.H."/>
        </authorList>
    </citation>
    <scope>NUCLEOTIDE SEQUENCE [LARGE SCALE GENOMIC DNA]</scope>
    <source>
        <strain evidence="19">ATCC 76901 / BCRC 22586 / CBS 4309 / NBRC 1992 / NRRL Y-12630</strain>
    </source>
</reference>
<evidence type="ECO:0000256" key="13">
    <source>
        <dbReference type="ARBA" id="ARBA00047552"/>
    </source>
</evidence>
<dbReference type="InterPro" id="IPR033705">
    <property type="entry name" value="Anticodon_Ia_Val"/>
</dbReference>
<keyword evidence="10 14" id="KW-0030">Aminoacyl-tRNA synthetase</keyword>
<dbReference type="HOGENOM" id="CLU_001493_0_1_1"/>
<dbReference type="CDD" id="cd07962">
    <property type="entry name" value="Anticodon_Ia_Val"/>
    <property type="match status" value="1"/>
</dbReference>
<dbReference type="FunFam" id="1.10.730.10:FF:000009">
    <property type="entry name" value="Valine--tRNA ligase, mitochondrial"/>
    <property type="match status" value="1"/>
</dbReference>
<dbReference type="KEGG" id="ncs:NCAS_0E01130"/>
<evidence type="ECO:0000256" key="2">
    <source>
        <dbReference type="ARBA" id="ARBA00004496"/>
    </source>
</evidence>
<dbReference type="InterPro" id="IPR002300">
    <property type="entry name" value="aa-tRNA-synth_Ia"/>
</dbReference>
<dbReference type="HAMAP" id="MF_02004">
    <property type="entry name" value="Val_tRNA_synth_type1"/>
    <property type="match status" value="1"/>
</dbReference>
<keyword evidence="5" id="KW-0963">Cytoplasm</keyword>
<dbReference type="SUPFAM" id="SSF52374">
    <property type="entry name" value="Nucleotidylyl transferase"/>
    <property type="match status" value="1"/>
</dbReference>
<reference key="2">
    <citation type="submission" date="2011-08" db="EMBL/GenBank/DDBJ databases">
        <title>Genome sequence of Naumovozyma castellii.</title>
        <authorList>
            <person name="Gordon J.L."/>
            <person name="Armisen D."/>
            <person name="Proux-Wera E."/>
            <person name="OhEigeartaigh S.S."/>
            <person name="Byrne K.P."/>
            <person name="Wolfe K.H."/>
        </authorList>
    </citation>
    <scope>NUCLEOTIDE SEQUENCE</scope>
    <source>
        <strain>Type strain:CBS 4309</strain>
    </source>
</reference>
<evidence type="ECO:0000256" key="3">
    <source>
        <dbReference type="ARBA" id="ARBA00005594"/>
    </source>
</evidence>
<dbReference type="GO" id="GO:0005739">
    <property type="term" value="C:mitochondrion"/>
    <property type="evidence" value="ECO:0007669"/>
    <property type="project" value="UniProtKB-SubCell"/>
</dbReference>
<evidence type="ECO:0000256" key="12">
    <source>
        <dbReference type="ARBA" id="ARBA00040837"/>
    </source>
</evidence>
<accession>G0VFB7</accession>
<dbReference type="InterPro" id="IPR001412">
    <property type="entry name" value="aa-tRNA-synth_I_CS"/>
</dbReference>
<protein>
    <recommendedName>
        <fullName evidence="12">Valine--tRNA ligase, mitochondrial</fullName>
        <ecNumber evidence="4">6.1.1.9</ecNumber>
    </recommendedName>
    <alternativeName>
        <fullName evidence="11">Valyl-tRNA synthetase</fullName>
    </alternativeName>
</protein>
<evidence type="ECO:0000256" key="1">
    <source>
        <dbReference type="ARBA" id="ARBA00004173"/>
    </source>
</evidence>
<dbReference type="InterPro" id="IPR009008">
    <property type="entry name" value="Val/Leu/Ile-tRNA-synth_edit"/>
</dbReference>
<dbReference type="InterPro" id="IPR037118">
    <property type="entry name" value="Val-tRNA_synth_C_sf"/>
</dbReference>
<dbReference type="Gene3D" id="1.10.287.380">
    <property type="entry name" value="Valyl-tRNA synthetase, C-terminal domain"/>
    <property type="match status" value="1"/>
</dbReference>
<feature type="coiled-coil region" evidence="15">
    <location>
        <begin position="947"/>
        <end position="974"/>
    </location>
</feature>
<dbReference type="InterPro" id="IPR002303">
    <property type="entry name" value="Valyl-tRNA_ligase"/>
</dbReference>
<dbReference type="InterPro" id="IPR014729">
    <property type="entry name" value="Rossmann-like_a/b/a_fold"/>
</dbReference>
<evidence type="ECO:0000313" key="19">
    <source>
        <dbReference type="Proteomes" id="UP000001640"/>
    </source>
</evidence>
<dbReference type="FunFam" id="3.90.740.10:FF:000005">
    <property type="entry name" value="Valine--tRNA ligase, mitochondrial"/>
    <property type="match status" value="1"/>
</dbReference>
<dbReference type="GeneID" id="96903815"/>
<evidence type="ECO:0000256" key="8">
    <source>
        <dbReference type="ARBA" id="ARBA00022840"/>
    </source>
</evidence>
<evidence type="ECO:0000313" key="18">
    <source>
        <dbReference type="EMBL" id="CCC70183.1"/>
    </source>
</evidence>
<dbReference type="NCBIfam" id="TIGR00422">
    <property type="entry name" value="valS"/>
    <property type="match status" value="1"/>
</dbReference>
<dbReference type="Pfam" id="PF00133">
    <property type="entry name" value="tRNA-synt_1"/>
    <property type="match status" value="1"/>
</dbReference>
<sequence length="1021" mass="117845">MLSIQLRHMGLATRSPRGSLISALTITRPTRRLLTTSHPIVKKVLPPLNSIELKAYDPEYVEKNWYEWWDQIGAFKPEFTKDGKIKAEGLFCIPAPPPNVTGALHLGHALTIAIQDSLIRYYRMKGKTVLFLPGFDHAGIATQSVVEKQLWKQEKKTRYDYGRDGFIKKAWEWKEKYHKRIKNQLKRLGASYDWSREAFTLDPKLSTAVKEAFVRLHDAGIIYRASRLVNWSVKLKTTISNLEVDNKIINGRTLLTVPDYKDKIEFGVLIYIAYPVIDSNTNERIIVATTRPETLFGDVAIAIHPEDSRYKHLHGKFVQHPLIPKKIPIILDATAVDMTFGTGAVKITPAHDQNDYNVGKRHSLQFVNIFTDDGLLNENCGSSWEGLKRFDARQLVIDELKRKGFFMKQEDNPMIIPLCSRSGDVIEPLLKPQWWVSQKSMAKTAIDIVEKGEIRFSSSNTKNDYFRWLENIQDWCISRQLWWGHRCPVYFINVEGSEDSAAINRNDGKYWVAGRNLEEAVHKAAKKFPNKKFSLEQDQDVLDTWFSSALWPFSTLGWPNKTNDMNLFYPFSMLETGWDILFFWVTRMIMLGVKLTGSIPFKEVYCHSLVRDFEGRKMSKSLGNVIDPLDIINGCTLKELHEKLQQGNLDPKKIDKMKIEQKKMYPRGIPQCGSDALRFALCAYTTGGRDINLDISRVEGYRKFCNKIYQATKFSIQRLGDDYQPPSSTHTPASKSLVEKWILYQMNNTIAIVNDSFEKRDFLTCTSKIYELWYMICDVYIENFKWLANDTIMEKAAKDTLHTLIENGLKMIHPFMPYLSEELWQRLPDGIGKDESSSIMKTLYPTPSEDFNYGKEAKQYDEILKIIKSMRSLLSEYNITANARFFFEILDDELFDIVRAEKDAILSVMKGVENISFLAVAPDRQPIKNDCVSCSISSQVNVYLLVKGQYKDISKELSKQLKQLEKLNNIYAATQRMLTNKDFIKKASEEIREMNEKKLINIHNKILGMQNTVNNLKRFQE</sequence>
<dbReference type="PANTHER" id="PTHR11946">
    <property type="entry name" value="VALYL-TRNA SYNTHETASES"/>
    <property type="match status" value="1"/>
</dbReference>
<dbReference type="PANTHER" id="PTHR11946:SF109">
    <property type="entry name" value="VALINE--TRNA LIGASE"/>
    <property type="match status" value="1"/>
</dbReference>
<evidence type="ECO:0000259" key="17">
    <source>
        <dbReference type="Pfam" id="PF08264"/>
    </source>
</evidence>
<dbReference type="OrthoDB" id="629407at2759"/>
<evidence type="ECO:0000256" key="9">
    <source>
        <dbReference type="ARBA" id="ARBA00022917"/>
    </source>
</evidence>
<keyword evidence="6 14" id="KW-0436">Ligase</keyword>
<keyword evidence="8 14" id="KW-0067">ATP-binding</keyword>
<comment type="subcellular location">
    <subcellularLocation>
        <location evidence="2">Cytoplasm</location>
    </subcellularLocation>
    <subcellularLocation>
        <location evidence="1">Mitochondrion</location>
    </subcellularLocation>
</comment>
<evidence type="ECO:0000256" key="6">
    <source>
        <dbReference type="ARBA" id="ARBA00022598"/>
    </source>
</evidence>
<dbReference type="OMA" id="RQWYIRN"/>
<dbReference type="FunFam" id="3.40.50.620:FF:000078">
    <property type="entry name" value="Valine--tRNA ligase, mitochondrial"/>
    <property type="match status" value="1"/>
</dbReference>
<dbReference type="NCBIfam" id="NF004349">
    <property type="entry name" value="PRK05729.1"/>
    <property type="match status" value="1"/>
</dbReference>
<evidence type="ECO:0000256" key="15">
    <source>
        <dbReference type="SAM" id="Coils"/>
    </source>
</evidence>
<evidence type="ECO:0000256" key="11">
    <source>
        <dbReference type="ARBA" id="ARBA00029936"/>
    </source>
</evidence>
<dbReference type="GO" id="GO:0005829">
    <property type="term" value="C:cytosol"/>
    <property type="evidence" value="ECO:0007669"/>
    <property type="project" value="TreeGrafter"/>
</dbReference>
<dbReference type="GO" id="GO:0002161">
    <property type="term" value="F:aminoacyl-tRNA deacylase activity"/>
    <property type="evidence" value="ECO:0007669"/>
    <property type="project" value="InterPro"/>
</dbReference>
<evidence type="ECO:0000256" key="5">
    <source>
        <dbReference type="ARBA" id="ARBA00022490"/>
    </source>
</evidence>
<dbReference type="AlphaFoldDB" id="G0VFB7"/>
<dbReference type="InterPro" id="IPR009080">
    <property type="entry name" value="tRNAsynth_Ia_anticodon-bd"/>
</dbReference>